<sequence length="211" mass="23316">MLINLYTLYCELILSYVVVGVRCAMKMCRRKVASQGRCAAQVCDISISYEIFEESSTSFKKHQDSYMHDCTVGAVVGQPVAADNCPDGSSDGKLSTVAHGHPKHQSRYKCVAGLLGVRNLRLGKGDNWAFLPHSLGPLSSGTNNETQRKSCFTSVFCEAVVSLWLSRPFVLKHSSPTLNCNIKMLNQTLIPNNLADYIRLTNIIIQMLAVR</sequence>
<keyword evidence="1" id="KW-0472">Membrane</keyword>
<evidence type="ECO:0000256" key="1">
    <source>
        <dbReference type="SAM" id="Phobius"/>
    </source>
</evidence>
<gene>
    <name evidence="2" type="ORF">SFRICE_015449</name>
</gene>
<accession>A0A2H1WF31</accession>
<keyword evidence="1" id="KW-1133">Transmembrane helix</keyword>
<keyword evidence="1" id="KW-0812">Transmembrane</keyword>
<evidence type="ECO:0000313" key="2">
    <source>
        <dbReference type="EMBL" id="SOQ51688.1"/>
    </source>
</evidence>
<protein>
    <submittedName>
        <fullName evidence="2">SFRICE_015449</fullName>
    </submittedName>
</protein>
<dbReference type="EMBL" id="ODYU01008258">
    <property type="protein sequence ID" value="SOQ51688.1"/>
    <property type="molecule type" value="Genomic_DNA"/>
</dbReference>
<name>A0A2H1WF31_SPOFR</name>
<organism evidence="2">
    <name type="scientific">Spodoptera frugiperda</name>
    <name type="common">Fall armyworm</name>
    <dbReference type="NCBI Taxonomy" id="7108"/>
    <lineage>
        <taxon>Eukaryota</taxon>
        <taxon>Metazoa</taxon>
        <taxon>Ecdysozoa</taxon>
        <taxon>Arthropoda</taxon>
        <taxon>Hexapoda</taxon>
        <taxon>Insecta</taxon>
        <taxon>Pterygota</taxon>
        <taxon>Neoptera</taxon>
        <taxon>Endopterygota</taxon>
        <taxon>Lepidoptera</taxon>
        <taxon>Glossata</taxon>
        <taxon>Ditrysia</taxon>
        <taxon>Noctuoidea</taxon>
        <taxon>Noctuidae</taxon>
        <taxon>Amphipyrinae</taxon>
        <taxon>Spodoptera</taxon>
    </lineage>
</organism>
<feature type="transmembrane region" description="Helical" evidence="1">
    <location>
        <begin position="6"/>
        <end position="25"/>
    </location>
</feature>
<reference evidence="2" key="1">
    <citation type="submission" date="2016-07" db="EMBL/GenBank/DDBJ databases">
        <authorList>
            <person name="Bretaudeau A."/>
        </authorList>
    </citation>
    <scope>NUCLEOTIDE SEQUENCE</scope>
    <source>
        <strain evidence="2">Rice</strain>
        <tissue evidence="2">Whole body</tissue>
    </source>
</reference>
<dbReference type="AlphaFoldDB" id="A0A2H1WF31"/>
<proteinExistence type="predicted"/>